<dbReference type="Gene3D" id="1.10.510.10">
    <property type="entry name" value="Transferase(Phosphotransferase) domain 1"/>
    <property type="match status" value="1"/>
</dbReference>
<keyword evidence="2" id="KW-1185">Reference proteome</keyword>
<accession>A0ABM4X7D3</accession>
<protein>
    <submittedName>
        <fullName evidence="3">Mitotic checkpoint serine/threonine-protein kinase BUB1-like</fullName>
    </submittedName>
</protein>
<dbReference type="RefSeq" id="XP_071939942.1">
    <property type="nucleotide sequence ID" value="XM_072083841.1"/>
</dbReference>
<dbReference type="PANTHER" id="PTHR14030:SF4">
    <property type="entry name" value="BUB1 KINASE, ISOFORM A-RELATED"/>
    <property type="match status" value="1"/>
</dbReference>
<sequence>MRIPESERMNFGFAHQVHLYSDYSILVSDYLAHGTLQPGYCFTALNAIQDAINSNLILETLHDAAVIHGDFKPDNLMIRYARFWSYAGIFLCVSFLGGWRTKFTLEVEDKDSFYECSGPWKEQGLCRVDWGRGIDLRLLPEDAKLVGDCRTSGFRCIEMQENKPWTFQVDTYGLCVIVHMILHKSYMEIEKRPSPDGGYVYQPKTHLKRYMQVELWKNLFMKLLNTSPTEDHQSLLRNLRHSFQDYMCSNPQLIKKLKQLLVKQKNSLCSA</sequence>
<dbReference type="InterPro" id="IPR011009">
    <property type="entry name" value="Kinase-like_dom_sf"/>
</dbReference>
<gene>
    <name evidence="3" type="primary">LOC140004451</name>
</gene>
<name>A0ABM4X7D3_COFAR</name>
<dbReference type="Proteomes" id="UP001652660">
    <property type="component" value="Chromosome 3e"/>
</dbReference>
<dbReference type="GeneID" id="140004451"/>
<proteinExistence type="predicted"/>
<organism evidence="2 3">
    <name type="scientific">Coffea arabica</name>
    <name type="common">Arabian coffee</name>
    <dbReference type="NCBI Taxonomy" id="13443"/>
    <lineage>
        <taxon>Eukaryota</taxon>
        <taxon>Viridiplantae</taxon>
        <taxon>Streptophyta</taxon>
        <taxon>Embryophyta</taxon>
        <taxon>Tracheophyta</taxon>
        <taxon>Spermatophyta</taxon>
        <taxon>Magnoliopsida</taxon>
        <taxon>eudicotyledons</taxon>
        <taxon>Gunneridae</taxon>
        <taxon>Pentapetalae</taxon>
        <taxon>asterids</taxon>
        <taxon>lamiids</taxon>
        <taxon>Gentianales</taxon>
        <taxon>Rubiaceae</taxon>
        <taxon>Ixoroideae</taxon>
        <taxon>Gardenieae complex</taxon>
        <taxon>Bertiereae - Coffeeae clade</taxon>
        <taxon>Coffeeae</taxon>
        <taxon>Coffea</taxon>
    </lineage>
</organism>
<dbReference type="InterPro" id="IPR008271">
    <property type="entry name" value="Ser/Thr_kinase_AS"/>
</dbReference>
<dbReference type="SUPFAM" id="SSF56112">
    <property type="entry name" value="Protein kinase-like (PK-like)"/>
    <property type="match status" value="1"/>
</dbReference>
<dbReference type="InterPro" id="IPR015661">
    <property type="entry name" value="Bub1/Mad3"/>
</dbReference>
<dbReference type="PROSITE" id="PS00108">
    <property type="entry name" value="PROTEIN_KINASE_ST"/>
    <property type="match status" value="1"/>
</dbReference>
<evidence type="ECO:0000313" key="3">
    <source>
        <dbReference type="RefSeq" id="XP_071939942.1"/>
    </source>
</evidence>
<keyword evidence="1" id="KW-0812">Transmembrane</keyword>
<evidence type="ECO:0000313" key="2">
    <source>
        <dbReference type="Proteomes" id="UP001652660"/>
    </source>
</evidence>
<feature type="transmembrane region" description="Helical" evidence="1">
    <location>
        <begin position="80"/>
        <end position="99"/>
    </location>
</feature>
<evidence type="ECO:0000256" key="1">
    <source>
        <dbReference type="SAM" id="Phobius"/>
    </source>
</evidence>
<keyword evidence="1" id="KW-0472">Membrane</keyword>
<dbReference type="PANTHER" id="PTHR14030">
    <property type="entry name" value="MITOTIC CHECKPOINT SERINE/THREONINE-PROTEIN KINASE BUB1"/>
    <property type="match status" value="1"/>
</dbReference>
<reference evidence="3" key="1">
    <citation type="submission" date="2025-08" db="UniProtKB">
        <authorList>
            <consortium name="RefSeq"/>
        </authorList>
    </citation>
    <scope>IDENTIFICATION</scope>
    <source>
        <tissue evidence="3">Leaves</tissue>
    </source>
</reference>
<keyword evidence="1" id="KW-1133">Transmembrane helix</keyword>